<sequence>MSVSAISHANAWACAPLGSEEAPWLRVEVTLQRSAQDVHVIGPAGFLGILPPEKAQRFPDLERVFSSGRAPTTTAILMPRPGRSGLVDVDLELAPAPFIVPAGALPAGTKVFAQGEGQPVTSQLSFSTPCQILVLLDLVGSHVGITYNGRVLGGIDDPPAKLQAALAAGPVASRAFVANGLCALDIDPFYQVEDYSPLSIPAAPVLARAPQAAEPIATVIPTQLEPARGSLA</sequence>
<evidence type="ECO:0000313" key="2">
    <source>
        <dbReference type="Proteomes" id="UP000312032"/>
    </source>
</evidence>
<proteinExistence type="predicted"/>
<gene>
    <name evidence="1" type="ORF">FHE74_00935</name>
</gene>
<dbReference type="AlphaFoldDB" id="A0A5C4U846"/>
<organism evidence="1 2">
    <name type="scientific">Corynebacterium tapiri</name>
    <dbReference type="NCBI Taxonomy" id="1448266"/>
    <lineage>
        <taxon>Bacteria</taxon>
        <taxon>Bacillati</taxon>
        <taxon>Actinomycetota</taxon>
        <taxon>Actinomycetes</taxon>
        <taxon>Mycobacteriales</taxon>
        <taxon>Corynebacteriaceae</taxon>
        <taxon>Corynebacterium</taxon>
    </lineage>
</organism>
<reference evidence="1 2" key="1">
    <citation type="submission" date="2019-06" db="EMBL/GenBank/DDBJ databases">
        <authorList>
            <person name="Li J."/>
        </authorList>
    </citation>
    <scope>NUCLEOTIDE SEQUENCE [LARGE SCALE GENOMIC DNA]</scope>
    <source>
        <strain evidence="1 2">LMG 28165</strain>
    </source>
</reference>
<comment type="caution">
    <text evidence="1">The sequence shown here is derived from an EMBL/GenBank/DDBJ whole genome shotgun (WGS) entry which is preliminary data.</text>
</comment>
<name>A0A5C4U846_9CORY</name>
<evidence type="ECO:0000313" key="1">
    <source>
        <dbReference type="EMBL" id="TNM00541.1"/>
    </source>
</evidence>
<dbReference type="RefSeq" id="WP_139464539.1">
    <property type="nucleotide sequence ID" value="NZ_VDHJ01000001.1"/>
</dbReference>
<dbReference type="Proteomes" id="UP000312032">
    <property type="component" value="Unassembled WGS sequence"/>
</dbReference>
<accession>A0A5C4U846</accession>
<dbReference type="EMBL" id="VDHJ01000001">
    <property type="protein sequence ID" value="TNM00541.1"/>
    <property type="molecule type" value="Genomic_DNA"/>
</dbReference>
<protein>
    <submittedName>
        <fullName evidence="1">Uncharacterized protein</fullName>
    </submittedName>
</protein>
<keyword evidence="2" id="KW-1185">Reference proteome</keyword>